<feature type="compositionally biased region" description="Basic and acidic residues" evidence="11">
    <location>
        <begin position="392"/>
        <end position="401"/>
    </location>
</feature>
<comment type="caution">
    <text evidence="14">The sequence shown here is derived from an EMBL/GenBank/DDBJ whole genome shotgun (WGS) entry which is preliminary data.</text>
</comment>
<evidence type="ECO:0000256" key="9">
    <source>
        <dbReference type="ARBA" id="ARBA00023237"/>
    </source>
</evidence>
<keyword evidence="6" id="KW-0406">Ion transport</keyword>
<dbReference type="Gene3D" id="3.30.1330.60">
    <property type="entry name" value="OmpA-like domain"/>
    <property type="match status" value="1"/>
</dbReference>
<dbReference type="GO" id="GO:0009279">
    <property type="term" value="C:cell outer membrane"/>
    <property type="evidence" value="ECO:0007669"/>
    <property type="project" value="UniProtKB-SubCell"/>
</dbReference>
<dbReference type="InterPro" id="IPR028974">
    <property type="entry name" value="TSP_type-3_rpt"/>
</dbReference>
<dbReference type="Pfam" id="PF13505">
    <property type="entry name" value="OMP_b-brl"/>
    <property type="match status" value="1"/>
</dbReference>
<dbReference type="RefSeq" id="WP_130411249.1">
    <property type="nucleotide sequence ID" value="NZ_SHKX01000010.1"/>
</dbReference>
<evidence type="ECO:0000256" key="11">
    <source>
        <dbReference type="SAM" id="MobiDB-lite"/>
    </source>
</evidence>
<dbReference type="PRINTS" id="PR01021">
    <property type="entry name" value="OMPADOMAIN"/>
</dbReference>
<comment type="subcellular location">
    <subcellularLocation>
        <location evidence="1">Cell outer membrane</location>
        <topology evidence="1">Multi-pass membrane protein</topology>
    </subcellularLocation>
</comment>
<protein>
    <submittedName>
        <fullName evidence="14">OOP family OmpA-OmpF porin</fullName>
    </submittedName>
</protein>
<evidence type="ECO:0000256" key="10">
    <source>
        <dbReference type="PROSITE-ProRule" id="PRU00473"/>
    </source>
</evidence>
<dbReference type="Proteomes" id="UP000292423">
    <property type="component" value="Unassembled WGS sequence"/>
</dbReference>
<evidence type="ECO:0000256" key="8">
    <source>
        <dbReference type="ARBA" id="ARBA00023136"/>
    </source>
</evidence>
<evidence type="ECO:0000259" key="13">
    <source>
        <dbReference type="PROSITE" id="PS51123"/>
    </source>
</evidence>
<dbReference type="SUPFAM" id="SSF56925">
    <property type="entry name" value="OMPA-like"/>
    <property type="match status" value="1"/>
</dbReference>
<dbReference type="InterPro" id="IPR006664">
    <property type="entry name" value="OMP_bac"/>
</dbReference>
<feature type="region of interest" description="Disordered" evidence="11">
    <location>
        <begin position="213"/>
        <end position="236"/>
    </location>
</feature>
<dbReference type="Gene3D" id="2.40.160.20">
    <property type="match status" value="1"/>
</dbReference>
<dbReference type="SUPFAM" id="SSF103647">
    <property type="entry name" value="TSP type-3 repeat"/>
    <property type="match status" value="1"/>
</dbReference>
<keyword evidence="2" id="KW-0813">Transport</keyword>
<dbReference type="GO" id="GO:0015288">
    <property type="term" value="F:porin activity"/>
    <property type="evidence" value="ECO:0007669"/>
    <property type="project" value="UniProtKB-KW"/>
</dbReference>
<dbReference type="InterPro" id="IPR050330">
    <property type="entry name" value="Bact_OuterMem_StrucFunc"/>
</dbReference>
<proteinExistence type="predicted"/>
<evidence type="ECO:0000256" key="2">
    <source>
        <dbReference type="ARBA" id="ARBA00022448"/>
    </source>
</evidence>
<keyword evidence="7" id="KW-0626">Porin</keyword>
<dbReference type="InterPro" id="IPR011250">
    <property type="entry name" value="OMP/PagP_B-barrel"/>
</dbReference>
<evidence type="ECO:0000256" key="5">
    <source>
        <dbReference type="ARBA" id="ARBA00022729"/>
    </source>
</evidence>
<feature type="chain" id="PRO_5020245960" evidence="12">
    <location>
        <begin position="23"/>
        <end position="401"/>
    </location>
</feature>
<evidence type="ECO:0000256" key="12">
    <source>
        <dbReference type="SAM" id="SignalP"/>
    </source>
</evidence>
<dbReference type="AlphaFoldDB" id="A0A4Q7ZD86"/>
<dbReference type="InterPro" id="IPR003367">
    <property type="entry name" value="Thrombospondin_3-like_rpt"/>
</dbReference>
<keyword evidence="3" id="KW-1134">Transmembrane beta strand</keyword>
<evidence type="ECO:0000256" key="1">
    <source>
        <dbReference type="ARBA" id="ARBA00004571"/>
    </source>
</evidence>
<evidence type="ECO:0000256" key="7">
    <source>
        <dbReference type="ARBA" id="ARBA00023114"/>
    </source>
</evidence>
<dbReference type="CDD" id="cd07185">
    <property type="entry name" value="OmpA_C-like"/>
    <property type="match status" value="1"/>
</dbReference>
<evidence type="ECO:0000313" key="14">
    <source>
        <dbReference type="EMBL" id="RZU48013.1"/>
    </source>
</evidence>
<dbReference type="GO" id="GO:0046930">
    <property type="term" value="C:pore complex"/>
    <property type="evidence" value="ECO:0007669"/>
    <property type="project" value="UniProtKB-KW"/>
</dbReference>
<keyword evidence="5 12" id="KW-0732">Signal</keyword>
<accession>A0A4Q7ZD86</accession>
<reference evidence="14 15" key="1">
    <citation type="submission" date="2019-02" db="EMBL/GenBank/DDBJ databases">
        <title>Genomic Encyclopedia of Type Strains, Phase IV (KMG-IV): sequencing the most valuable type-strain genomes for metagenomic binning, comparative biology and taxonomic classification.</title>
        <authorList>
            <person name="Goeker M."/>
        </authorList>
    </citation>
    <scope>NUCLEOTIDE SEQUENCE [LARGE SCALE GENOMIC DNA]</scope>
    <source>
        <strain evidence="14 15">DSM 105135</strain>
    </source>
</reference>
<dbReference type="PANTHER" id="PTHR30329">
    <property type="entry name" value="STATOR ELEMENT OF FLAGELLAR MOTOR COMPLEX"/>
    <property type="match status" value="1"/>
</dbReference>
<dbReference type="GO" id="GO:0007155">
    <property type="term" value="P:cell adhesion"/>
    <property type="evidence" value="ECO:0007669"/>
    <property type="project" value="InterPro"/>
</dbReference>
<dbReference type="InterPro" id="IPR027385">
    <property type="entry name" value="Beta-barrel_OMP"/>
</dbReference>
<sequence length="401" mass="42328">MSRIHSLALGVSLALLTGSALAGVVTISPLVGYHDFDKKTQPDLTLPAKGLDEGTHYAIGLGYRFTPAWSVEANLGRVKTQEDAPFGAVNARVRGESLDALYRFNADSRLNPYVLLGIGRNIYKADNAAASFTNGFGETGGGLMWALNERINLRTEARIQHEPGKSWNNLLALAGVEINLGKFAKAAAPATPEPVAVQPAVAATPVVTPVAPVAPADDDRDGVSNDQDRCPNTPAGAAVDAKGCPLDNDKDGVADYQDKCPDTKAGAVVDAQGCYVVLKNSESIALNVQFVTGKTEIVGDASAELNKVAEFMKRYPNVNVTIEGHTDSRGKPAKNQTLSQQRADAVREALVKLGVDGARLKAVGYGAGQPVADNKTEEGRAKNRRVVATAKGESEAIKMKK</sequence>
<evidence type="ECO:0000256" key="4">
    <source>
        <dbReference type="ARBA" id="ARBA00022692"/>
    </source>
</evidence>
<dbReference type="PANTHER" id="PTHR30329:SF21">
    <property type="entry name" value="LIPOPROTEIN YIAD-RELATED"/>
    <property type="match status" value="1"/>
</dbReference>
<evidence type="ECO:0000313" key="15">
    <source>
        <dbReference type="Proteomes" id="UP000292423"/>
    </source>
</evidence>
<keyword evidence="9" id="KW-0998">Cell outer membrane</keyword>
<keyword evidence="8 10" id="KW-0472">Membrane</keyword>
<feature type="signal peptide" evidence="12">
    <location>
        <begin position="1"/>
        <end position="22"/>
    </location>
</feature>
<dbReference type="EMBL" id="SHKX01000010">
    <property type="protein sequence ID" value="RZU48013.1"/>
    <property type="molecule type" value="Genomic_DNA"/>
</dbReference>
<keyword evidence="15" id="KW-1185">Reference proteome</keyword>
<evidence type="ECO:0000256" key="3">
    <source>
        <dbReference type="ARBA" id="ARBA00022452"/>
    </source>
</evidence>
<dbReference type="InterPro" id="IPR036737">
    <property type="entry name" value="OmpA-like_sf"/>
</dbReference>
<name>A0A4Q7ZD86_9GAMM</name>
<dbReference type="Pfam" id="PF00691">
    <property type="entry name" value="OmpA"/>
    <property type="match status" value="1"/>
</dbReference>
<keyword evidence="4" id="KW-0812">Transmembrane</keyword>
<dbReference type="InterPro" id="IPR006665">
    <property type="entry name" value="OmpA-like"/>
</dbReference>
<organism evidence="14 15">
    <name type="scientific">Fluviicoccus keumensis</name>
    <dbReference type="NCBI Taxonomy" id="1435465"/>
    <lineage>
        <taxon>Bacteria</taxon>
        <taxon>Pseudomonadati</taxon>
        <taxon>Pseudomonadota</taxon>
        <taxon>Gammaproteobacteria</taxon>
        <taxon>Moraxellales</taxon>
        <taxon>Moraxellaceae</taxon>
        <taxon>Fluviicoccus</taxon>
    </lineage>
</organism>
<dbReference type="Pfam" id="PF02412">
    <property type="entry name" value="TSP_3"/>
    <property type="match status" value="2"/>
</dbReference>
<dbReference type="SUPFAM" id="SSF103088">
    <property type="entry name" value="OmpA-like"/>
    <property type="match status" value="1"/>
</dbReference>
<dbReference type="OrthoDB" id="1149075at2"/>
<dbReference type="GO" id="GO:0005509">
    <property type="term" value="F:calcium ion binding"/>
    <property type="evidence" value="ECO:0007669"/>
    <property type="project" value="InterPro"/>
</dbReference>
<dbReference type="Gene3D" id="4.10.1080.10">
    <property type="entry name" value="TSP type-3 repeat"/>
    <property type="match status" value="1"/>
</dbReference>
<dbReference type="GO" id="GO:0006811">
    <property type="term" value="P:monoatomic ion transport"/>
    <property type="evidence" value="ECO:0007669"/>
    <property type="project" value="UniProtKB-KW"/>
</dbReference>
<evidence type="ECO:0000256" key="6">
    <source>
        <dbReference type="ARBA" id="ARBA00023065"/>
    </source>
</evidence>
<gene>
    <name evidence="14" type="ORF">EV700_0983</name>
</gene>
<dbReference type="PROSITE" id="PS51123">
    <property type="entry name" value="OMPA_2"/>
    <property type="match status" value="1"/>
</dbReference>
<feature type="region of interest" description="Disordered" evidence="11">
    <location>
        <begin position="368"/>
        <end position="401"/>
    </location>
</feature>
<feature type="domain" description="OmpA-like" evidence="13">
    <location>
        <begin position="277"/>
        <end position="394"/>
    </location>
</feature>